<keyword evidence="4 7" id="KW-0812">Transmembrane</keyword>
<evidence type="ECO:0000256" key="3">
    <source>
        <dbReference type="ARBA" id="ARBA00022475"/>
    </source>
</evidence>
<evidence type="ECO:0000256" key="8">
    <source>
        <dbReference type="SAM" id="MobiDB-lite"/>
    </source>
</evidence>
<dbReference type="InterPro" id="IPR035906">
    <property type="entry name" value="MetI-like_sf"/>
</dbReference>
<dbReference type="SUPFAM" id="SSF161098">
    <property type="entry name" value="MetI-like"/>
    <property type="match status" value="1"/>
</dbReference>
<feature type="transmembrane region" description="Helical" evidence="7">
    <location>
        <begin position="34"/>
        <end position="55"/>
    </location>
</feature>
<evidence type="ECO:0000256" key="2">
    <source>
        <dbReference type="ARBA" id="ARBA00022448"/>
    </source>
</evidence>
<dbReference type="PANTHER" id="PTHR43744">
    <property type="entry name" value="ABC TRANSPORTER PERMEASE PROTEIN MG189-RELATED-RELATED"/>
    <property type="match status" value="1"/>
</dbReference>
<feature type="domain" description="ABC transmembrane type-1" evidence="9">
    <location>
        <begin position="96"/>
        <end position="287"/>
    </location>
</feature>
<evidence type="ECO:0000313" key="11">
    <source>
        <dbReference type="Proteomes" id="UP001296993"/>
    </source>
</evidence>
<comment type="subcellular location">
    <subcellularLocation>
        <location evidence="1 7">Cell membrane</location>
        <topology evidence="1 7">Multi-pass membrane protein</topology>
    </subcellularLocation>
</comment>
<proteinExistence type="inferred from homology"/>
<comment type="similarity">
    <text evidence="7">Belongs to the binding-protein-dependent transport system permease family.</text>
</comment>
<sequence length="301" mass="33478">MSTQNMTRRAVDREQKSGPEPQQGPPKKRRTSNVNVPVTVLVAVLSLTVLIPLYFTVVTALKSPDQLGGTGFELPTSIHPENFSKAWELTDFPNALLVSGIVTASAVVLTIITNSMVAYAIARNMNRPFFKALYYFFIAALFVPFPIIMLPVTKETALLGLDNPVGLFLLYTVYGLSFNIFVYTAFIKSIPPELEEAAIMDGASHWTSFWKVIFPLLTPMNATVGILTCLWAWNDFLLPLVILSDPATRTLPLVQYVFQSQFNTDYSTAFASYLMAMAPLLLVYLFAQRWVISGVMRGSIK</sequence>
<keyword evidence="5 7" id="KW-1133">Transmembrane helix</keyword>
<evidence type="ECO:0000256" key="6">
    <source>
        <dbReference type="ARBA" id="ARBA00023136"/>
    </source>
</evidence>
<evidence type="ECO:0000259" key="9">
    <source>
        <dbReference type="PROSITE" id="PS50928"/>
    </source>
</evidence>
<dbReference type="RefSeq" id="WP_342592750.1">
    <property type="nucleotide sequence ID" value="NZ_BAAAJY010000002.1"/>
</dbReference>
<dbReference type="EMBL" id="JAGIOF010000001">
    <property type="protein sequence ID" value="MBP2386401.1"/>
    <property type="molecule type" value="Genomic_DNA"/>
</dbReference>
<keyword evidence="2 7" id="KW-0813">Transport</keyword>
<feature type="transmembrane region" description="Helical" evidence="7">
    <location>
        <begin position="165"/>
        <end position="187"/>
    </location>
</feature>
<feature type="region of interest" description="Disordered" evidence="8">
    <location>
        <begin position="1"/>
        <end position="32"/>
    </location>
</feature>
<evidence type="ECO:0000313" key="10">
    <source>
        <dbReference type="EMBL" id="MBP2386401.1"/>
    </source>
</evidence>
<keyword evidence="6 7" id="KW-0472">Membrane</keyword>
<evidence type="ECO:0000256" key="4">
    <source>
        <dbReference type="ARBA" id="ARBA00022692"/>
    </source>
</evidence>
<keyword evidence="11" id="KW-1185">Reference proteome</keyword>
<comment type="caution">
    <text evidence="10">The sequence shown here is derived from an EMBL/GenBank/DDBJ whole genome shotgun (WGS) entry which is preliminary data.</text>
</comment>
<dbReference type="Gene3D" id="1.10.3720.10">
    <property type="entry name" value="MetI-like"/>
    <property type="match status" value="1"/>
</dbReference>
<feature type="transmembrane region" description="Helical" evidence="7">
    <location>
        <begin position="133"/>
        <end position="153"/>
    </location>
</feature>
<dbReference type="CDD" id="cd06261">
    <property type="entry name" value="TM_PBP2"/>
    <property type="match status" value="1"/>
</dbReference>
<keyword evidence="3" id="KW-1003">Cell membrane</keyword>
<dbReference type="PANTHER" id="PTHR43744:SF12">
    <property type="entry name" value="ABC TRANSPORTER PERMEASE PROTEIN MG189-RELATED"/>
    <property type="match status" value="1"/>
</dbReference>
<organism evidence="10 11">
    <name type="scientific">Paeniglutamicibacter kerguelensis</name>
    <dbReference type="NCBI Taxonomy" id="254788"/>
    <lineage>
        <taxon>Bacteria</taxon>
        <taxon>Bacillati</taxon>
        <taxon>Actinomycetota</taxon>
        <taxon>Actinomycetes</taxon>
        <taxon>Micrococcales</taxon>
        <taxon>Micrococcaceae</taxon>
        <taxon>Paeniglutamicibacter</taxon>
    </lineage>
</organism>
<feature type="transmembrane region" description="Helical" evidence="7">
    <location>
        <begin position="95"/>
        <end position="121"/>
    </location>
</feature>
<dbReference type="PROSITE" id="PS50928">
    <property type="entry name" value="ABC_TM1"/>
    <property type="match status" value="1"/>
</dbReference>
<evidence type="ECO:0000256" key="1">
    <source>
        <dbReference type="ARBA" id="ARBA00004651"/>
    </source>
</evidence>
<accession>A0ABS4XDF3</accession>
<dbReference type="Proteomes" id="UP001296993">
    <property type="component" value="Unassembled WGS sequence"/>
</dbReference>
<feature type="transmembrane region" description="Helical" evidence="7">
    <location>
        <begin position="208"/>
        <end position="233"/>
    </location>
</feature>
<evidence type="ECO:0000256" key="7">
    <source>
        <dbReference type="RuleBase" id="RU363032"/>
    </source>
</evidence>
<reference evidence="10 11" key="1">
    <citation type="submission" date="2021-03" db="EMBL/GenBank/DDBJ databases">
        <title>Sequencing the genomes of 1000 actinobacteria strains.</title>
        <authorList>
            <person name="Klenk H.-P."/>
        </authorList>
    </citation>
    <scope>NUCLEOTIDE SEQUENCE [LARGE SCALE GENOMIC DNA]</scope>
    <source>
        <strain evidence="10 11">DSM 15797</strain>
    </source>
</reference>
<name>A0ABS4XDF3_9MICC</name>
<protein>
    <submittedName>
        <fullName evidence="10">Raffinose/stachyose/melibiose transport system permease protein</fullName>
    </submittedName>
</protein>
<dbReference type="Pfam" id="PF00528">
    <property type="entry name" value="BPD_transp_1"/>
    <property type="match status" value="1"/>
</dbReference>
<evidence type="ECO:0000256" key="5">
    <source>
        <dbReference type="ARBA" id="ARBA00022989"/>
    </source>
</evidence>
<feature type="transmembrane region" description="Helical" evidence="7">
    <location>
        <begin position="266"/>
        <end position="287"/>
    </location>
</feature>
<dbReference type="InterPro" id="IPR000515">
    <property type="entry name" value="MetI-like"/>
</dbReference>
<gene>
    <name evidence="10" type="ORF">JOF47_001912</name>
</gene>